<dbReference type="Proteomes" id="UP000295021">
    <property type="component" value="Unassembled WGS sequence"/>
</dbReference>
<dbReference type="PROSITE" id="PS50110">
    <property type="entry name" value="RESPONSE_REGULATORY"/>
    <property type="match status" value="1"/>
</dbReference>
<dbReference type="CDD" id="cd07302">
    <property type="entry name" value="CHD"/>
    <property type="match status" value="1"/>
</dbReference>
<feature type="domain" description="Response regulatory" evidence="8">
    <location>
        <begin position="6"/>
        <end position="122"/>
    </location>
</feature>
<dbReference type="InterPro" id="IPR011006">
    <property type="entry name" value="CheY-like_superfamily"/>
</dbReference>
<comment type="caution">
    <text evidence="10">The sequence shown here is derived from an EMBL/GenBank/DDBJ whole genome shotgun (WGS) entry which is preliminary data.</text>
</comment>
<dbReference type="EMBL" id="SMBI01000022">
    <property type="protein sequence ID" value="TCU14554.1"/>
    <property type="molecule type" value="Genomic_DNA"/>
</dbReference>
<dbReference type="PANTHER" id="PTHR48111:SF1">
    <property type="entry name" value="TWO-COMPONENT RESPONSE REGULATOR ORR33"/>
    <property type="match status" value="1"/>
</dbReference>
<name>A0AAX2QB80_9HYPH</name>
<sequence length="359" mass="39489">MHDPPRILAVDDTPENLEILRLRLEANGYQVMTAADGEEGLAKVREFKPDLILLDIMMPKLDGISVVRTLKQDAFLRSIPVILVTAKADTRDVIEGLDAGGDDYLTKPFEHRALLARVRSMLRQKALHDTVESQALRLEDQAAQLAAWNRSLEQTVAEQVTEIERMGRLRRFLPAQVADLIVAAGDGDTLLQSHRREVTVVFCDLRGFTAFAETTEPEEVMTVLSEYHSCLGELIIRYGGTLERFVGDGLLVVFNDPLPCADHTKKPSPWPRGCAMPLTSIWNNGANVAICLVSASASPVAMQPSDKSASASARIMRSSAPSPTMPPDCANKPNHVRSSSANESSAQWNRWSKPLQLAN</sequence>
<evidence type="ECO:0000313" key="10">
    <source>
        <dbReference type="EMBL" id="TCU14554.1"/>
    </source>
</evidence>
<dbReference type="Gene3D" id="3.40.50.2300">
    <property type="match status" value="1"/>
</dbReference>
<dbReference type="GO" id="GO:0032993">
    <property type="term" value="C:protein-DNA complex"/>
    <property type="evidence" value="ECO:0007669"/>
    <property type="project" value="TreeGrafter"/>
</dbReference>
<keyword evidence="1 6" id="KW-0597">Phosphoprotein</keyword>
<dbReference type="InterPro" id="IPR001054">
    <property type="entry name" value="A/G_cyclase"/>
</dbReference>
<proteinExistence type="predicted"/>
<accession>A0AAX2QB80</accession>
<dbReference type="Pfam" id="PF00211">
    <property type="entry name" value="Guanylate_cyc"/>
    <property type="match status" value="1"/>
</dbReference>
<dbReference type="GO" id="GO:0006355">
    <property type="term" value="P:regulation of DNA-templated transcription"/>
    <property type="evidence" value="ECO:0007669"/>
    <property type="project" value="TreeGrafter"/>
</dbReference>
<dbReference type="GO" id="GO:0004016">
    <property type="term" value="F:adenylate cyclase activity"/>
    <property type="evidence" value="ECO:0007669"/>
    <property type="project" value="UniProtKB-ARBA"/>
</dbReference>
<evidence type="ECO:0000256" key="1">
    <source>
        <dbReference type="ARBA" id="ARBA00022553"/>
    </source>
</evidence>
<dbReference type="PROSITE" id="PS50125">
    <property type="entry name" value="GUANYLATE_CYCLASE_2"/>
    <property type="match status" value="1"/>
</dbReference>
<evidence type="ECO:0000259" key="8">
    <source>
        <dbReference type="PROSITE" id="PS50110"/>
    </source>
</evidence>
<dbReference type="AlphaFoldDB" id="A0AAX2QB80"/>
<dbReference type="GO" id="GO:0009190">
    <property type="term" value="P:cyclic nucleotide biosynthetic process"/>
    <property type="evidence" value="ECO:0007669"/>
    <property type="project" value="InterPro"/>
</dbReference>
<dbReference type="InterPro" id="IPR039420">
    <property type="entry name" value="WalR-like"/>
</dbReference>
<gene>
    <name evidence="10" type="ORF">EV131_12250</name>
</gene>
<dbReference type="InterPro" id="IPR001789">
    <property type="entry name" value="Sig_transdc_resp-reg_receiver"/>
</dbReference>
<evidence type="ECO:0000256" key="4">
    <source>
        <dbReference type="ARBA" id="ARBA00023125"/>
    </source>
</evidence>
<protein>
    <submittedName>
        <fullName evidence="10">Adenylate/guanylate cyclase family protein</fullName>
    </submittedName>
</protein>
<keyword evidence="4" id="KW-0238">DNA-binding</keyword>
<dbReference type="Pfam" id="PF00072">
    <property type="entry name" value="Response_reg"/>
    <property type="match status" value="1"/>
</dbReference>
<dbReference type="GO" id="GO:0000156">
    <property type="term" value="F:phosphorelay response regulator activity"/>
    <property type="evidence" value="ECO:0007669"/>
    <property type="project" value="TreeGrafter"/>
</dbReference>
<dbReference type="GO" id="GO:0000976">
    <property type="term" value="F:transcription cis-regulatory region binding"/>
    <property type="evidence" value="ECO:0007669"/>
    <property type="project" value="TreeGrafter"/>
</dbReference>
<evidence type="ECO:0000256" key="5">
    <source>
        <dbReference type="ARBA" id="ARBA00023163"/>
    </source>
</evidence>
<keyword evidence="5" id="KW-0804">Transcription</keyword>
<dbReference type="Gene3D" id="3.30.70.1230">
    <property type="entry name" value="Nucleotide cyclase"/>
    <property type="match status" value="1"/>
</dbReference>
<evidence type="ECO:0000256" key="7">
    <source>
        <dbReference type="SAM" id="MobiDB-lite"/>
    </source>
</evidence>
<dbReference type="SUPFAM" id="SSF55073">
    <property type="entry name" value="Nucleotide cyclase"/>
    <property type="match status" value="1"/>
</dbReference>
<dbReference type="GO" id="GO:0005829">
    <property type="term" value="C:cytosol"/>
    <property type="evidence" value="ECO:0007669"/>
    <property type="project" value="TreeGrafter"/>
</dbReference>
<evidence type="ECO:0000256" key="6">
    <source>
        <dbReference type="PROSITE-ProRule" id="PRU00169"/>
    </source>
</evidence>
<evidence type="ECO:0000259" key="9">
    <source>
        <dbReference type="PROSITE" id="PS50125"/>
    </source>
</evidence>
<evidence type="ECO:0000256" key="3">
    <source>
        <dbReference type="ARBA" id="ARBA00023015"/>
    </source>
</evidence>
<organism evidence="10 11">
    <name type="scientific">Rhizobium laguerreae</name>
    <dbReference type="NCBI Taxonomy" id="1076926"/>
    <lineage>
        <taxon>Bacteria</taxon>
        <taxon>Pseudomonadati</taxon>
        <taxon>Pseudomonadota</taxon>
        <taxon>Alphaproteobacteria</taxon>
        <taxon>Hyphomicrobiales</taxon>
        <taxon>Rhizobiaceae</taxon>
        <taxon>Rhizobium/Agrobacterium group</taxon>
        <taxon>Rhizobium</taxon>
    </lineage>
</organism>
<dbReference type="FunFam" id="3.40.50.2300:FF:000001">
    <property type="entry name" value="DNA-binding response regulator PhoB"/>
    <property type="match status" value="1"/>
</dbReference>
<feature type="compositionally biased region" description="Low complexity" evidence="7">
    <location>
        <begin position="308"/>
        <end position="322"/>
    </location>
</feature>
<feature type="compositionally biased region" description="Polar residues" evidence="7">
    <location>
        <begin position="336"/>
        <end position="350"/>
    </location>
</feature>
<keyword evidence="3" id="KW-0805">Transcription regulation</keyword>
<dbReference type="PANTHER" id="PTHR48111">
    <property type="entry name" value="REGULATOR OF RPOS"/>
    <property type="match status" value="1"/>
</dbReference>
<reference evidence="10 11" key="1">
    <citation type="submission" date="2019-03" db="EMBL/GenBank/DDBJ databases">
        <title>Genomic Encyclopedia of Type Strains, Phase IV (KMG-V): Genome sequencing to study the core and pangenomes of soil and plant-associated prokaryotes.</title>
        <authorList>
            <person name="Whitman W."/>
        </authorList>
    </citation>
    <scope>NUCLEOTIDE SEQUENCE [LARGE SCALE GENOMIC DNA]</scope>
    <source>
        <strain evidence="10 11">FB403</strain>
    </source>
</reference>
<keyword evidence="2" id="KW-0902">Two-component regulatory system</keyword>
<feature type="region of interest" description="Disordered" evidence="7">
    <location>
        <begin position="302"/>
        <end position="359"/>
    </location>
</feature>
<dbReference type="SUPFAM" id="SSF52172">
    <property type="entry name" value="CheY-like"/>
    <property type="match status" value="1"/>
</dbReference>
<dbReference type="InterPro" id="IPR029787">
    <property type="entry name" value="Nucleotide_cyclase"/>
</dbReference>
<evidence type="ECO:0000256" key="2">
    <source>
        <dbReference type="ARBA" id="ARBA00023012"/>
    </source>
</evidence>
<evidence type="ECO:0000313" key="11">
    <source>
        <dbReference type="Proteomes" id="UP000295021"/>
    </source>
</evidence>
<feature type="modified residue" description="4-aspartylphosphate" evidence="6">
    <location>
        <position position="55"/>
    </location>
</feature>
<dbReference type="SMART" id="SM00044">
    <property type="entry name" value="CYCc"/>
    <property type="match status" value="1"/>
</dbReference>
<feature type="domain" description="Guanylate cyclase" evidence="9">
    <location>
        <begin position="199"/>
        <end position="263"/>
    </location>
</feature>
<dbReference type="SMART" id="SM00448">
    <property type="entry name" value="REC"/>
    <property type="match status" value="1"/>
</dbReference>